<keyword evidence="1" id="KW-0732">Signal</keyword>
<evidence type="ECO:0000256" key="1">
    <source>
        <dbReference type="SAM" id="SignalP"/>
    </source>
</evidence>
<sequence length="63" mass="7181">MITICLQLALLLAHVLFRKRSCMLNNDLCIWYTGFSMNPTNCDFDLNSCSLQISCSELFKISS</sequence>
<dbReference type="Proteomes" id="UP001295469">
    <property type="component" value="Chromosome C03"/>
</dbReference>
<feature type="chain" id="PRO_5032293316" evidence="1">
    <location>
        <begin position="18"/>
        <end position="63"/>
    </location>
</feature>
<reference evidence="2" key="1">
    <citation type="submission" date="2021-01" db="EMBL/GenBank/DDBJ databases">
        <authorList>
            <consortium name="Genoscope - CEA"/>
            <person name="William W."/>
        </authorList>
    </citation>
    <scope>NUCLEOTIDE SEQUENCE</scope>
</reference>
<feature type="signal peptide" evidence="1">
    <location>
        <begin position="1"/>
        <end position="17"/>
    </location>
</feature>
<name>A0A816IPJ5_BRANA</name>
<evidence type="ECO:0000313" key="2">
    <source>
        <dbReference type="EMBL" id="CAF1710945.1"/>
    </source>
</evidence>
<dbReference type="EMBL" id="HG994367">
    <property type="protein sequence ID" value="CAF1710945.1"/>
    <property type="molecule type" value="Genomic_DNA"/>
</dbReference>
<accession>A0A816IPJ5</accession>
<protein>
    <submittedName>
        <fullName evidence="2">(rape) hypothetical protein</fullName>
    </submittedName>
</protein>
<dbReference type="AlphaFoldDB" id="A0A816IPJ5"/>
<gene>
    <name evidence="2" type="ORF">DARMORV10_C03P82920.1</name>
</gene>
<organism evidence="2">
    <name type="scientific">Brassica napus</name>
    <name type="common">Rape</name>
    <dbReference type="NCBI Taxonomy" id="3708"/>
    <lineage>
        <taxon>Eukaryota</taxon>
        <taxon>Viridiplantae</taxon>
        <taxon>Streptophyta</taxon>
        <taxon>Embryophyta</taxon>
        <taxon>Tracheophyta</taxon>
        <taxon>Spermatophyta</taxon>
        <taxon>Magnoliopsida</taxon>
        <taxon>eudicotyledons</taxon>
        <taxon>Gunneridae</taxon>
        <taxon>Pentapetalae</taxon>
        <taxon>rosids</taxon>
        <taxon>malvids</taxon>
        <taxon>Brassicales</taxon>
        <taxon>Brassicaceae</taxon>
        <taxon>Brassiceae</taxon>
        <taxon>Brassica</taxon>
    </lineage>
</organism>
<proteinExistence type="predicted"/>